<proteinExistence type="predicted"/>
<dbReference type="PROSITE" id="PS50977">
    <property type="entry name" value="HTH_TETR_2"/>
    <property type="match status" value="1"/>
</dbReference>
<reference evidence="5" key="1">
    <citation type="submission" date="2017-09" db="EMBL/GenBank/DDBJ databases">
        <authorList>
            <person name="Varghese N."/>
            <person name="Submissions S."/>
        </authorList>
    </citation>
    <scope>NUCLEOTIDE SEQUENCE [LARGE SCALE GENOMIC DNA]</scope>
    <source>
        <strain evidence="5">DSM 45537</strain>
    </source>
</reference>
<protein>
    <submittedName>
        <fullName evidence="4">Transcriptional regulator, TetR family</fullName>
    </submittedName>
</protein>
<dbReference type="SUPFAM" id="SSF46689">
    <property type="entry name" value="Homeodomain-like"/>
    <property type="match status" value="1"/>
</dbReference>
<dbReference type="InterPro" id="IPR050624">
    <property type="entry name" value="HTH-type_Tx_Regulator"/>
</dbReference>
<evidence type="ECO:0000259" key="3">
    <source>
        <dbReference type="PROSITE" id="PS50977"/>
    </source>
</evidence>
<evidence type="ECO:0000256" key="2">
    <source>
        <dbReference type="PROSITE-ProRule" id="PRU00335"/>
    </source>
</evidence>
<dbReference type="EMBL" id="OBEG01000001">
    <property type="protein sequence ID" value="SNY75064.1"/>
    <property type="molecule type" value="Genomic_DNA"/>
</dbReference>
<dbReference type="AlphaFoldDB" id="A0A285KQX9"/>
<dbReference type="PANTHER" id="PTHR43479:SF11">
    <property type="entry name" value="ACREF_ENVCD OPERON REPRESSOR-RELATED"/>
    <property type="match status" value="1"/>
</dbReference>
<evidence type="ECO:0000256" key="1">
    <source>
        <dbReference type="ARBA" id="ARBA00023125"/>
    </source>
</evidence>
<dbReference type="PANTHER" id="PTHR43479">
    <property type="entry name" value="ACREF/ENVCD OPERON REPRESSOR-RELATED"/>
    <property type="match status" value="1"/>
</dbReference>
<feature type="domain" description="HTH tetR-type" evidence="3">
    <location>
        <begin position="24"/>
        <end position="84"/>
    </location>
</feature>
<dbReference type="GO" id="GO:0003677">
    <property type="term" value="F:DNA binding"/>
    <property type="evidence" value="ECO:0007669"/>
    <property type="project" value="UniProtKB-UniRule"/>
</dbReference>
<dbReference type="InterPro" id="IPR009057">
    <property type="entry name" value="Homeodomain-like_sf"/>
</dbReference>
<dbReference type="OrthoDB" id="3783612at2"/>
<gene>
    <name evidence="4" type="ORF">SAMN04244553_0413</name>
</gene>
<dbReference type="Pfam" id="PF00440">
    <property type="entry name" value="TetR_N"/>
    <property type="match status" value="1"/>
</dbReference>
<dbReference type="Proteomes" id="UP000219565">
    <property type="component" value="Unassembled WGS sequence"/>
</dbReference>
<keyword evidence="1 2" id="KW-0238">DNA-binding</keyword>
<accession>A0A285KQX9</accession>
<evidence type="ECO:0000313" key="4">
    <source>
        <dbReference type="EMBL" id="SNY75064.1"/>
    </source>
</evidence>
<sequence length="221" mass="23719">MADVPRESARAKVWRGQTLTDRARERHAQLLRAGFELLGTEGTSGVTVRAVCRHAGLSPRYFYESFTDTDELTIAVYDRCDAELAAAMFANAQRADLAAAVAAAVGAAAEFFAADPRRIRILLREPLANEVLRNRQAEVVPEHLAAAVAAVFELLDADAAHPDPAELAMTASALSGALVCLVLDWADGRLAVGMPQLVDHATRLVVTTMTDLAQGRARSAR</sequence>
<keyword evidence="5" id="KW-1185">Reference proteome</keyword>
<evidence type="ECO:0000313" key="5">
    <source>
        <dbReference type="Proteomes" id="UP000219565"/>
    </source>
</evidence>
<name>A0A285KQX9_9NOCA</name>
<dbReference type="Gene3D" id="1.10.357.10">
    <property type="entry name" value="Tetracycline Repressor, domain 2"/>
    <property type="match status" value="1"/>
</dbReference>
<dbReference type="InterPro" id="IPR001647">
    <property type="entry name" value="HTH_TetR"/>
</dbReference>
<organism evidence="4 5">
    <name type="scientific">Nocardia amikacinitolerans</name>
    <dbReference type="NCBI Taxonomy" id="756689"/>
    <lineage>
        <taxon>Bacteria</taxon>
        <taxon>Bacillati</taxon>
        <taxon>Actinomycetota</taxon>
        <taxon>Actinomycetes</taxon>
        <taxon>Mycobacteriales</taxon>
        <taxon>Nocardiaceae</taxon>
        <taxon>Nocardia</taxon>
    </lineage>
</organism>
<dbReference type="STRING" id="1379680.GCA_001612615_00620"/>
<feature type="DNA-binding region" description="H-T-H motif" evidence="2">
    <location>
        <begin position="47"/>
        <end position="66"/>
    </location>
</feature>
<dbReference type="RefSeq" id="WP_097243406.1">
    <property type="nucleotide sequence ID" value="NZ_JAMTCV010000002.1"/>
</dbReference>